<keyword evidence="4" id="KW-1185">Reference proteome</keyword>
<evidence type="ECO:0000256" key="1">
    <source>
        <dbReference type="SAM" id="SignalP"/>
    </source>
</evidence>
<reference evidence="3" key="3">
    <citation type="submission" date="2020-01" db="EMBL/GenBank/DDBJ databases">
        <authorList>
            <person name="Perkins V."/>
            <person name="Lessard M.-H."/>
            <person name="Dugat-Bony E."/>
            <person name="Frenette M."/>
            <person name="Labrie S."/>
        </authorList>
    </citation>
    <scope>NUCLEOTIDE SEQUENCE</scope>
    <source>
        <strain evidence="3">LMA-70</strain>
    </source>
</reference>
<dbReference type="EMBL" id="QQZK01000126">
    <property type="protein sequence ID" value="KAF5096088.1"/>
    <property type="molecule type" value="Genomic_DNA"/>
</dbReference>
<feature type="signal peptide" evidence="1">
    <location>
        <begin position="1"/>
        <end position="18"/>
    </location>
</feature>
<proteinExistence type="predicted"/>
<dbReference type="EMBL" id="CCBN010000016">
    <property type="protein sequence ID" value="CDO56594.1"/>
    <property type="molecule type" value="Genomic_DNA"/>
</dbReference>
<dbReference type="Proteomes" id="UP000750522">
    <property type="component" value="Unassembled WGS sequence"/>
</dbReference>
<name>A0A0J9XI20_GEOCN</name>
<gene>
    <name evidence="2" type="ORF">BN980_GECA16s00043g</name>
    <name evidence="3" type="ORF">DV451_004400</name>
</gene>
<accession>A0A0J9XI20</accession>
<keyword evidence="1" id="KW-0732">Signal</keyword>
<sequence length="135" mass="14026">MKFSAIAIAAALTGAVVASPIADAYAQLPGTTVECHAACGNGILEDRKCKASTSTDAERDACLCAAGSGFQVSMDSCLECGWPLWSSYEKYLVEPLTFCGLPDEPTGPRSYSAPAPTVTTYTYTTLAARAAKATN</sequence>
<dbReference type="Proteomes" id="UP000242525">
    <property type="component" value="Unassembled WGS sequence"/>
</dbReference>
<organism evidence="2 4">
    <name type="scientific">Geotrichum candidum</name>
    <name type="common">Oospora lactis</name>
    <name type="synonym">Dipodascus geotrichum</name>
    <dbReference type="NCBI Taxonomy" id="1173061"/>
    <lineage>
        <taxon>Eukaryota</taxon>
        <taxon>Fungi</taxon>
        <taxon>Dikarya</taxon>
        <taxon>Ascomycota</taxon>
        <taxon>Saccharomycotina</taxon>
        <taxon>Dipodascomycetes</taxon>
        <taxon>Dipodascales</taxon>
        <taxon>Dipodascaceae</taxon>
        <taxon>Geotrichum</taxon>
    </lineage>
</organism>
<reference evidence="3" key="2">
    <citation type="journal article" date="2020" name="Front. Microbiol.">
        <title>Phenotypic and Genetic Characterization of the Cheese Ripening Yeast Geotrichum candidum.</title>
        <authorList>
            <person name="Perkins V."/>
            <person name="Vignola S."/>
            <person name="Lessard M.H."/>
            <person name="Plante P.L."/>
            <person name="Corbeil J."/>
            <person name="Dugat-Bony E."/>
            <person name="Frenette M."/>
            <person name="Labrie S."/>
        </authorList>
    </citation>
    <scope>NUCLEOTIDE SEQUENCE</scope>
    <source>
        <strain evidence="3">LMA-70</strain>
    </source>
</reference>
<dbReference type="OrthoDB" id="4092496at2759"/>
<comment type="caution">
    <text evidence="2">The sequence shown here is derived from an EMBL/GenBank/DDBJ whole genome shotgun (WGS) entry which is preliminary data.</text>
</comment>
<evidence type="ECO:0000313" key="4">
    <source>
        <dbReference type="Proteomes" id="UP000242525"/>
    </source>
</evidence>
<evidence type="ECO:0000313" key="3">
    <source>
        <dbReference type="EMBL" id="KAF5096088.1"/>
    </source>
</evidence>
<reference evidence="2 4" key="1">
    <citation type="submission" date="2014-03" db="EMBL/GenBank/DDBJ databases">
        <authorList>
            <person name="Casaregola S."/>
        </authorList>
    </citation>
    <scope>NUCLEOTIDE SEQUENCE [LARGE SCALE GENOMIC DNA]</scope>
    <source>
        <strain evidence="2 4">CLIB 918</strain>
    </source>
</reference>
<feature type="chain" id="PRO_5044544398" evidence="1">
    <location>
        <begin position="19"/>
        <end position="135"/>
    </location>
</feature>
<evidence type="ECO:0000313" key="2">
    <source>
        <dbReference type="EMBL" id="CDO56594.1"/>
    </source>
</evidence>
<dbReference type="AlphaFoldDB" id="A0A0J9XI20"/>
<protein>
    <submittedName>
        <fullName evidence="2">Uncharacterized protein</fullName>
    </submittedName>
</protein>